<evidence type="ECO:0000313" key="3">
    <source>
        <dbReference type="Proteomes" id="UP001607303"/>
    </source>
</evidence>
<sequence>MKKEYFIVEEARKVTKHCYGPDLARAHFAAEFVISANKISLRLVGVDRVGLLDCVYKREEGKRRWRRRRLEEEEEKEEEEEEEEREVPQEERAVSIDGPREVRGLRGKWGVGLS</sequence>
<evidence type="ECO:0000313" key="2">
    <source>
        <dbReference type="EMBL" id="KAL2747178.1"/>
    </source>
</evidence>
<reference evidence="2 3" key="1">
    <citation type="journal article" date="2024" name="Ann. Entomol. Soc. Am.">
        <title>Genomic analyses of the southern and eastern yellowjacket wasps (Hymenoptera: Vespidae) reveal evolutionary signatures of social life.</title>
        <authorList>
            <person name="Catto M.A."/>
            <person name="Caine P.B."/>
            <person name="Orr S.E."/>
            <person name="Hunt B.G."/>
            <person name="Goodisman M.A.D."/>
        </authorList>
    </citation>
    <scope>NUCLEOTIDE SEQUENCE [LARGE SCALE GENOMIC DNA]</scope>
    <source>
        <strain evidence="2">232</strain>
        <tissue evidence="2">Head and thorax</tissue>
    </source>
</reference>
<dbReference type="Proteomes" id="UP001607303">
    <property type="component" value="Unassembled WGS sequence"/>
</dbReference>
<organism evidence="2 3">
    <name type="scientific">Vespula maculifrons</name>
    <name type="common">Eastern yellow jacket</name>
    <name type="synonym">Wasp</name>
    <dbReference type="NCBI Taxonomy" id="7453"/>
    <lineage>
        <taxon>Eukaryota</taxon>
        <taxon>Metazoa</taxon>
        <taxon>Ecdysozoa</taxon>
        <taxon>Arthropoda</taxon>
        <taxon>Hexapoda</taxon>
        <taxon>Insecta</taxon>
        <taxon>Pterygota</taxon>
        <taxon>Neoptera</taxon>
        <taxon>Endopterygota</taxon>
        <taxon>Hymenoptera</taxon>
        <taxon>Apocrita</taxon>
        <taxon>Aculeata</taxon>
        <taxon>Vespoidea</taxon>
        <taxon>Vespidae</taxon>
        <taxon>Vespinae</taxon>
        <taxon>Vespula</taxon>
    </lineage>
</organism>
<keyword evidence="3" id="KW-1185">Reference proteome</keyword>
<dbReference type="EMBL" id="JAYRBN010000037">
    <property type="protein sequence ID" value="KAL2747178.1"/>
    <property type="molecule type" value="Genomic_DNA"/>
</dbReference>
<evidence type="ECO:0000256" key="1">
    <source>
        <dbReference type="SAM" id="MobiDB-lite"/>
    </source>
</evidence>
<gene>
    <name evidence="2" type="ORF">V1477_005548</name>
</gene>
<name>A0ABD2CPY3_VESMC</name>
<dbReference type="AlphaFoldDB" id="A0ABD2CPY3"/>
<proteinExistence type="predicted"/>
<comment type="caution">
    <text evidence="2">The sequence shown here is derived from an EMBL/GenBank/DDBJ whole genome shotgun (WGS) entry which is preliminary data.</text>
</comment>
<protein>
    <submittedName>
        <fullName evidence="2">Uncharacterized protein</fullName>
    </submittedName>
</protein>
<feature type="compositionally biased region" description="Acidic residues" evidence="1">
    <location>
        <begin position="72"/>
        <end position="85"/>
    </location>
</feature>
<feature type="compositionally biased region" description="Basic and acidic residues" evidence="1">
    <location>
        <begin position="86"/>
        <end position="104"/>
    </location>
</feature>
<accession>A0ABD2CPY3</accession>
<feature type="region of interest" description="Disordered" evidence="1">
    <location>
        <begin position="68"/>
        <end position="114"/>
    </location>
</feature>